<dbReference type="GO" id="GO:0031966">
    <property type="term" value="C:mitochondrial membrane"/>
    <property type="evidence" value="ECO:0007669"/>
    <property type="project" value="UniProtKB-SubCell"/>
</dbReference>
<dbReference type="Pfam" id="PF00361">
    <property type="entry name" value="Proton_antipo_M"/>
    <property type="match status" value="1"/>
</dbReference>
<feature type="transmembrane region" description="Helical" evidence="16">
    <location>
        <begin position="204"/>
        <end position="224"/>
    </location>
</feature>
<comment type="function">
    <text evidence="16">Core subunit of the mitochondrial membrane respiratory chain NADH dehydrogenase (Complex I) which catalyzes electron transfer from NADH through the respiratory chain, using ubiquinone as an electron acceptor. Essential for the catalytic activity and assembly of complex I.</text>
</comment>
<evidence type="ECO:0000256" key="5">
    <source>
        <dbReference type="ARBA" id="ARBA00022448"/>
    </source>
</evidence>
<organism evidence="18">
    <name type="scientific">Onchidella borealis</name>
    <dbReference type="NCBI Taxonomy" id="244421"/>
    <lineage>
        <taxon>Eukaryota</taxon>
        <taxon>Metazoa</taxon>
        <taxon>Spiralia</taxon>
        <taxon>Lophotrochozoa</taxon>
        <taxon>Mollusca</taxon>
        <taxon>Gastropoda</taxon>
        <taxon>Heterobranchia</taxon>
        <taxon>Euthyneura</taxon>
        <taxon>Panpulmonata</taxon>
        <taxon>Eupulmonata</taxon>
        <taxon>Systellommatophora</taxon>
        <taxon>Onchidioidea</taxon>
        <taxon>Onchidiidae</taxon>
        <taxon>Onchidella</taxon>
    </lineage>
</organism>
<evidence type="ECO:0000256" key="2">
    <source>
        <dbReference type="ARBA" id="ARBA00009025"/>
    </source>
</evidence>
<dbReference type="EMBL" id="DQ991936">
    <property type="protein sequence ID" value="ABL09082.1"/>
    <property type="molecule type" value="Genomic_DNA"/>
</dbReference>
<feature type="transmembrane region" description="Helical" evidence="16">
    <location>
        <begin position="295"/>
        <end position="314"/>
    </location>
</feature>
<evidence type="ECO:0000256" key="7">
    <source>
        <dbReference type="ARBA" id="ARBA00022692"/>
    </source>
</evidence>
<feature type="transmembrane region" description="Helical" evidence="16">
    <location>
        <begin position="79"/>
        <end position="96"/>
    </location>
</feature>
<keyword evidence="9 16" id="KW-0249">Electron transport</keyword>
<dbReference type="PRINTS" id="PR01437">
    <property type="entry name" value="NUOXDRDTASE4"/>
</dbReference>
<evidence type="ECO:0000256" key="11">
    <source>
        <dbReference type="ARBA" id="ARBA00023027"/>
    </source>
</evidence>
<geneLocation type="mitochondrion" evidence="18"/>
<evidence type="ECO:0000256" key="6">
    <source>
        <dbReference type="ARBA" id="ARBA00022660"/>
    </source>
</evidence>
<keyword evidence="12 16" id="KW-0830">Ubiquinone</keyword>
<name>E6Y1C9_9EUPU</name>
<evidence type="ECO:0000259" key="17">
    <source>
        <dbReference type="Pfam" id="PF00361"/>
    </source>
</evidence>
<comment type="similarity">
    <text evidence="2 16">Belongs to the complex I subunit 4 family.</text>
</comment>
<feature type="domain" description="NADH:quinone oxidoreductase/Mrp antiporter transmembrane" evidence="17">
    <location>
        <begin position="97"/>
        <end position="379"/>
    </location>
</feature>
<keyword evidence="10 16" id="KW-1133">Transmembrane helix</keyword>
<evidence type="ECO:0000256" key="9">
    <source>
        <dbReference type="ARBA" id="ARBA00022982"/>
    </source>
</evidence>
<protein>
    <recommendedName>
        <fullName evidence="4 16">NADH-ubiquinone oxidoreductase chain 4</fullName>
        <ecNumber evidence="3 16">7.1.1.2</ecNumber>
    </recommendedName>
</protein>
<evidence type="ECO:0000256" key="16">
    <source>
        <dbReference type="RuleBase" id="RU003297"/>
    </source>
</evidence>
<dbReference type="GO" id="GO:0048039">
    <property type="term" value="F:ubiquinone binding"/>
    <property type="evidence" value="ECO:0007669"/>
    <property type="project" value="TreeGrafter"/>
</dbReference>
<reference evidence="18" key="1">
    <citation type="journal article" date="2011" name="Mar. Genomics">
        <title>Crawling through time: Transition of snails to slugs dating back to the Paleozoic, based on mitochondrial phylogenomics.</title>
        <authorList>
            <person name="Medina M."/>
            <person name="Lal S."/>
            <person name="Valles Y."/>
            <person name="Takaoka T.L."/>
            <person name="Dayrat B.A."/>
            <person name="Boore J.L."/>
            <person name="Gosliner T."/>
        </authorList>
    </citation>
    <scope>NUCLEOTIDE SEQUENCE</scope>
</reference>
<dbReference type="PANTHER" id="PTHR43507">
    <property type="entry name" value="NADH-UBIQUINONE OXIDOREDUCTASE CHAIN 4"/>
    <property type="match status" value="1"/>
</dbReference>
<evidence type="ECO:0000256" key="8">
    <source>
        <dbReference type="ARBA" id="ARBA00022967"/>
    </source>
</evidence>
<feature type="transmembrane region" description="Helical" evidence="16">
    <location>
        <begin position="102"/>
        <end position="122"/>
    </location>
</feature>
<gene>
    <name evidence="18" type="primary">ND4</name>
</gene>
<evidence type="ECO:0000256" key="10">
    <source>
        <dbReference type="ARBA" id="ARBA00022989"/>
    </source>
</evidence>
<feature type="transmembrane region" description="Helical" evidence="16">
    <location>
        <begin position="134"/>
        <end position="154"/>
    </location>
</feature>
<evidence type="ECO:0000256" key="1">
    <source>
        <dbReference type="ARBA" id="ARBA00004225"/>
    </source>
</evidence>
<dbReference type="PANTHER" id="PTHR43507:SF20">
    <property type="entry name" value="NADH-UBIQUINONE OXIDOREDUCTASE CHAIN 4"/>
    <property type="match status" value="1"/>
</dbReference>
<sequence length="434" mass="47524">MTLILGLSGCICICSFWVSTILGLSFICMYSMMLLSRQFSMSSCLASSSSSISILLVFLSLALCILALICTSKVKEPKYILLIVILCLILVLTFSTNNIYTFYVMFEASLIPTLLLIVGWGYQPERLQAGSYMLLYTVAGSLPLLVLIINQSVLSASSSMWFLAFILTPGYSVLILVAFTAFLVKLPMYSLHLWLPKAHVEAPLAGSMILAGILLKLGGYGLFLMNKIFEFSGKSSTTLCIVTISLWGGLLSTLMCLRQTDIKSLIAYSSIGHMGIVIAGFLLDYSWGPASATMTMFAHGFTSSAMFCLAYYTYEKVGSRSMTYTSGILAIYPVLSLFWFVVCCVNMAAPPTLNLMGEMMIMPSLWSSHWILAFVMGVMVFFSASYNMFLYCSVNHGGSSKSIVPGKGMSSSQMSGIFLHLVPLLLLLKIEILI</sequence>
<keyword evidence="13 16" id="KW-0496">Mitochondrion</keyword>
<dbReference type="GO" id="GO:0015990">
    <property type="term" value="P:electron transport coupled proton transport"/>
    <property type="evidence" value="ECO:0007669"/>
    <property type="project" value="TreeGrafter"/>
</dbReference>
<dbReference type="InterPro" id="IPR003918">
    <property type="entry name" value="NADH_UbQ_OxRdtase"/>
</dbReference>
<dbReference type="GO" id="GO:0003954">
    <property type="term" value="F:NADH dehydrogenase activity"/>
    <property type="evidence" value="ECO:0007669"/>
    <property type="project" value="TreeGrafter"/>
</dbReference>
<evidence type="ECO:0000313" key="18">
    <source>
        <dbReference type="EMBL" id="ABL09082.1"/>
    </source>
</evidence>
<keyword evidence="14 16" id="KW-0472">Membrane</keyword>
<comment type="subcellular location">
    <subcellularLocation>
        <location evidence="1 16">Mitochondrion membrane</location>
        <topology evidence="1 16">Multi-pass membrane protein</topology>
    </subcellularLocation>
</comment>
<evidence type="ECO:0000256" key="14">
    <source>
        <dbReference type="ARBA" id="ARBA00023136"/>
    </source>
</evidence>
<evidence type="ECO:0000256" key="3">
    <source>
        <dbReference type="ARBA" id="ARBA00012944"/>
    </source>
</evidence>
<keyword evidence="8" id="KW-1278">Translocase</keyword>
<keyword evidence="6 16" id="KW-0679">Respiratory chain</keyword>
<feature type="transmembrane region" description="Helical" evidence="16">
    <location>
        <begin position="7"/>
        <end position="32"/>
    </location>
</feature>
<evidence type="ECO:0000256" key="12">
    <source>
        <dbReference type="ARBA" id="ARBA00023075"/>
    </source>
</evidence>
<evidence type="ECO:0000256" key="4">
    <source>
        <dbReference type="ARBA" id="ARBA00021006"/>
    </source>
</evidence>
<dbReference type="AlphaFoldDB" id="E6Y1C9"/>
<feature type="transmembrane region" description="Helical" evidence="16">
    <location>
        <begin position="236"/>
        <end position="257"/>
    </location>
</feature>
<keyword evidence="7 16" id="KW-0812">Transmembrane</keyword>
<dbReference type="EC" id="7.1.1.2" evidence="3 16"/>
<feature type="transmembrane region" description="Helical" evidence="16">
    <location>
        <begin position="326"/>
        <end position="349"/>
    </location>
</feature>
<feature type="transmembrane region" description="Helical" evidence="16">
    <location>
        <begin position="52"/>
        <end position="72"/>
    </location>
</feature>
<dbReference type="InterPro" id="IPR001750">
    <property type="entry name" value="ND/Mrp_TM"/>
</dbReference>
<accession>E6Y1C9</accession>
<keyword evidence="11 16" id="KW-0520">NAD</keyword>
<keyword evidence="5 16" id="KW-0813">Transport</keyword>
<dbReference type="GO" id="GO:0008137">
    <property type="term" value="F:NADH dehydrogenase (ubiquinone) activity"/>
    <property type="evidence" value="ECO:0007669"/>
    <property type="project" value="UniProtKB-UniRule"/>
</dbReference>
<evidence type="ECO:0000256" key="13">
    <source>
        <dbReference type="ARBA" id="ARBA00023128"/>
    </source>
</evidence>
<feature type="transmembrane region" description="Helical" evidence="16">
    <location>
        <begin position="160"/>
        <end position="184"/>
    </location>
</feature>
<evidence type="ECO:0000256" key="15">
    <source>
        <dbReference type="ARBA" id="ARBA00049551"/>
    </source>
</evidence>
<dbReference type="GO" id="GO:0042773">
    <property type="term" value="P:ATP synthesis coupled electron transport"/>
    <property type="evidence" value="ECO:0007669"/>
    <property type="project" value="InterPro"/>
</dbReference>
<proteinExistence type="inferred from homology"/>
<feature type="transmembrane region" description="Helical" evidence="16">
    <location>
        <begin position="369"/>
        <end position="394"/>
    </location>
</feature>
<feature type="transmembrane region" description="Helical" evidence="16">
    <location>
        <begin position="264"/>
        <end position="283"/>
    </location>
</feature>
<comment type="catalytic activity">
    <reaction evidence="15 16">
        <text>a ubiquinone + NADH + 5 H(+)(in) = a ubiquinol + NAD(+) + 4 H(+)(out)</text>
        <dbReference type="Rhea" id="RHEA:29091"/>
        <dbReference type="Rhea" id="RHEA-COMP:9565"/>
        <dbReference type="Rhea" id="RHEA-COMP:9566"/>
        <dbReference type="ChEBI" id="CHEBI:15378"/>
        <dbReference type="ChEBI" id="CHEBI:16389"/>
        <dbReference type="ChEBI" id="CHEBI:17976"/>
        <dbReference type="ChEBI" id="CHEBI:57540"/>
        <dbReference type="ChEBI" id="CHEBI:57945"/>
        <dbReference type="EC" id="7.1.1.2"/>
    </reaction>
</comment>